<dbReference type="EMBL" id="SRLO01000405">
    <property type="protein sequence ID" value="TNN57437.1"/>
    <property type="molecule type" value="Genomic_DNA"/>
</dbReference>
<protein>
    <submittedName>
        <fullName evidence="1">Uncharacterized protein</fullName>
    </submittedName>
</protein>
<sequence>MREDQLELTTCLICEKVIVITKAQKNPSLNHNMTVKAAHRHRAAAAAAPVGVRGTYRMSSSLANMMTALALEVSSRRLMILSNSPDLGSLGIFKDWAIHTPPGTQGDGGNHQYLIQ</sequence>
<dbReference type="AlphaFoldDB" id="A0A4Z2GUX8"/>
<proteinExistence type="predicted"/>
<gene>
    <name evidence="1" type="ORF">EYF80_032345</name>
</gene>
<accession>A0A4Z2GUX8</accession>
<evidence type="ECO:0000313" key="1">
    <source>
        <dbReference type="EMBL" id="TNN57437.1"/>
    </source>
</evidence>
<dbReference type="Proteomes" id="UP000314294">
    <property type="component" value="Unassembled WGS sequence"/>
</dbReference>
<evidence type="ECO:0000313" key="2">
    <source>
        <dbReference type="Proteomes" id="UP000314294"/>
    </source>
</evidence>
<organism evidence="1 2">
    <name type="scientific">Liparis tanakae</name>
    <name type="common">Tanaka's snailfish</name>
    <dbReference type="NCBI Taxonomy" id="230148"/>
    <lineage>
        <taxon>Eukaryota</taxon>
        <taxon>Metazoa</taxon>
        <taxon>Chordata</taxon>
        <taxon>Craniata</taxon>
        <taxon>Vertebrata</taxon>
        <taxon>Euteleostomi</taxon>
        <taxon>Actinopterygii</taxon>
        <taxon>Neopterygii</taxon>
        <taxon>Teleostei</taxon>
        <taxon>Neoteleostei</taxon>
        <taxon>Acanthomorphata</taxon>
        <taxon>Eupercaria</taxon>
        <taxon>Perciformes</taxon>
        <taxon>Cottioidei</taxon>
        <taxon>Cottales</taxon>
        <taxon>Liparidae</taxon>
        <taxon>Liparis</taxon>
    </lineage>
</organism>
<name>A0A4Z2GUX8_9TELE</name>
<keyword evidence="2" id="KW-1185">Reference proteome</keyword>
<reference evidence="1 2" key="1">
    <citation type="submission" date="2019-03" db="EMBL/GenBank/DDBJ databases">
        <title>First draft genome of Liparis tanakae, snailfish: a comprehensive survey of snailfish specific genes.</title>
        <authorList>
            <person name="Kim W."/>
            <person name="Song I."/>
            <person name="Jeong J.-H."/>
            <person name="Kim D."/>
            <person name="Kim S."/>
            <person name="Ryu S."/>
            <person name="Song J.Y."/>
            <person name="Lee S.K."/>
        </authorList>
    </citation>
    <scope>NUCLEOTIDE SEQUENCE [LARGE SCALE GENOMIC DNA]</scope>
    <source>
        <tissue evidence="1">Muscle</tissue>
    </source>
</reference>
<comment type="caution">
    <text evidence="1">The sequence shown here is derived from an EMBL/GenBank/DDBJ whole genome shotgun (WGS) entry which is preliminary data.</text>
</comment>